<dbReference type="EMBL" id="JBHSRF010000073">
    <property type="protein sequence ID" value="MFC6085957.1"/>
    <property type="molecule type" value="Genomic_DNA"/>
</dbReference>
<name>A0ABW1NU14_9ACTN</name>
<accession>A0ABW1NU14</accession>
<dbReference type="Proteomes" id="UP001596137">
    <property type="component" value="Unassembled WGS sequence"/>
</dbReference>
<protein>
    <submittedName>
        <fullName evidence="5">Glycosyltransferase family 4 protein</fullName>
        <ecNumber evidence="5">2.4.-.-</ecNumber>
    </submittedName>
</protein>
<dbReference type="EC" id="2.4.-.-" evidence="5"/>
<proteinExistence type="predicted"/>
<dbReference type="GO" id="GO:0016757">
    <property type="term" value="F:glycosyltransferase activity"/>
    <property type="evidence" value="ECO:0007669"/>
    <property type="project" value="UniProtKB-KW"/>
</dbReference>
<evidence type="ECO:0000256" key="1">
    <source>
        <dbReference type="ARBA" id="ARBA00022676"/>
    </source>
</evidence>
<reference evidence="6" key="1">
    <citation type="journal article" date="2019" name="Int. J. Syst. Evol. Microbiol.">
        <title>The Global Catalogue of Microorganisms (GCM) 10K type strain sequencing project: providing services to taxonomists for standard genome sequencing and annotation.</title>
        <authorList>
            <consortium name="The Broad Institute Genomics Platform"/>
            <consortium name="The Broad Institute Genome Sequencing Center for Infectious Disease"/>
            <person name="Wu L."/>
            <person name="Ma J."/>
        </authorList>
    </citation>
    <scope>NUCLEOTIDE SEQUENCE [LARGE SCALE GENOMIC DNA]</scope>
    <source>
        <strain evidence="6">JCM 30346</strain>
    </source>
</reference>
<feature type="domain" description="Glycosyl transferase family 1" evidence="3">
    <location>
        <begin position="177"/>
        <end position="336"/>
    </location>
</feature>
<dbReference type="InterPro" id="IPR001296">
    <property type="entry name" value="Glyco_trans_1"/>
</dbReference>
<keyword evidence="1 5" id="KW-0328">Glycosyltransferase</keyword>
<gene>
    <name evidence="5" type="ORF">ACFP1K_32655</name>
</gene>
<evidence type="ECO:0000313" key="6">
    <source>
        <dbReference type="Proteomes" id="UP001596137"/>
    </source>
</evidence>
<dbReference type="Gene3D" id="3.40.50.2000">
    <property type="entry name" value="Glycogen Phosphorylase B"/>
    <property type="match status" value="2"/>
</dbReference>
<dbReference type="RefSeq" id="WP_380760657.1">
    <property type="nucleotide sequence ID" value="NZ_JBHSRF010000073.1"/>
</dbReference>
<feature type="domain" description="Glycosyltransferase subfamily 4-like N-terminal" evidence="4">
    <location>
        <begin position="118"/>
        <end position="164"/>
    </location>
</feature>
<dbReference type="InterPro" id="IPR028098">
    <property type="entry name" value="Glyco_trans_4-like_N"/>
</dbReference>
<dbReference type="PANTHER" id="PTHR46401:SF2">
    <property type="entry name" value="GLYCOSYLTRANSFERASE WBBK-RELATED"/>
    <property type="match status" value="1"/>
</dbReference>
<evidence type="ECO:0000259" key="4">
    <source>
        <dbReference type="Pfam" id="PF13439"/>
    </source>
</evidence>
<dbReference type="Pfam" id="PF00534">
    <property type="entry name" value="Glycos_transf_1"/>
    <property type="match status" value="1"/>
</dbReference>
<dbReference type="CDD" id="cd03801">
    <property type="entry name" value="GT4_PimA-like"/>
    <property type="match status" value="1"/>
</dbReference>
<dbReference type="SUPFAM" id="SSF53756">
    <property type="entry name" value="UDP-Glycosyltransferase/glycogen phosphorylase"/>
    <property type="match status" value="1"/>
</dbReference>
<evidence type="ECO:0000259" key="3">
    <source>
        <dbReference type="Pfam" id="PF00534"/>
    </source>
</evidence>
<evidence type="ECO:0000256" key="2">
    <source>
        <dbReference type="ARBA" id="ARBA00022679"/>
    </source>
</evidence>
<dbReference type="Pfam" id="PF13439">
    <property type="entry name" value="Glyco_transf_4"/>
    <property type="match status" value="1"/>
</dbReference>
<keyword evidence="2 5" id="KW-0808">Transferase</keyword>
<sequence length="363" mass="38033">MSGTAVHVVLPGDVDDAAVPSGGNIYDRRVCLGLAALGREVREIPLPGAWPRPEPAGRAELARALAGVPDGGVVLLDGLVACGVPEAVVPHAGRLTLAVLVHLPLADETGLAPAVAAELDAAERETLRVAAAVVATSRWAARRIAEHHGLRPDRVHAVPPGTDPAPLAPGTDGASHLLCVAAVTPRKGHDLLVRALGTLAGLPWTCEFAGSLDRDPAYVAWLRDLVAEHGLTERITLTGPHTGPGLDARYAEADLVVLPSRRETYGMVVTEALARGVPVLTTTADALPSTLGLASGGGVPGMLVPPEDAMALAVAVRRWLGEPDLRHRIRKSAYERRDMLSGWESTSRLLADLLDRLGRRPSL</sequence>
<evidence type="ECO:0000313" key="5">
    <source>
        <dbReference type="EMBL" id="MFC6085957.1"/>
    </source>
</evidence>
<comment type="caution">
    <text evidence="5">The sequence shown here is derived from an EMBL/GenBank/DDBJ whole genome shotgun (WGS) entry which is preliminary data.</text>
</comment>
<dbReference type="PANTHER" id="PTHR46401">
    <property type="entry name" value="GLYCOSYLTRANSFERASE WBBK-RELATED"/>
    <property type="match status" value="1"/>
</dbReference>
<organism evidence="5 6">
    <name type="scientific">Sphaerisporangium aureirubrum</name>
    <dbReference type="NCBI Taxonomy" id="1544736"/>
    <lineage>
        <taxon>Bacteria</taxon>
        <taxon>Bacillati</taxon>
        <taxon>Actinomycetota</taxon>
        <taxon>Actinomycetes</taxon>
        <taxon>Streptosporangiales</taxon>
        <taxon>Streptosporangiaceae</taxon>
        <taxon>Sphaerisporangium</taxon>
    </lineage>
</organism>
<keyword evidence="6" id="KW-1185">Reference proteome</keyword>